<feature type="region of interest" description="Disordered" evidence="1">
    <location>
        <begin position="367"/>
        <end position="386"/>
    </location>
</feature>
<feature type="region of interest" description="Disordered" evidence="1">
    <location>
        <begin position="1"/>
        <end position="26"/>
    </location>
</feature>
<feature type="compositionally biased region" description="Polar residues" evidence="1">
    <location>
        <begin position="243"/>
        <end position="252"/>
    </location>
</feature>
<evidence type="ECO:0008006" key="4">
    <source>
        <dbReference type="Google" id="ProtNLM"/>
    </source>
</evidence>
<evidence type="ECO:0000313" key="2">
    <source>
        <dbReference type="EMBL" id="QJA74209.1"/>
    </source>
</evidence>
<dbReference type="EMBL" id="MT142800">
    <property type="protein sequence ID" value="QJA88732.1"/>
    <property type="molecule type" value="Genomic_DNA"/>
</dbReference>
<name>A0A6M3JVS1_9ZZZZ</name>
<feature type="region of interest" description="Disordered" evidence="1">
    <location>
        <begin position="287"/>
        <end position="338"/>
    </location>
</feature>
<accession>A0A6M3JVS1</accession>
<sequence>MSKFRDKMKQQKEDLAKRHERTAGAKNQGRWGTIFIKEQIPEGIGMWVPDVGEHSIDAIPFFSGPDHPEGENKLFWYIFLQDHTRIGPLDDAFVCPAFTFRKPCPVEEYLARNRLPKEEWSIIKAKDRDILFVWVHDNVEEENKGIQIWYCPDFFFGSKIDKISKRPKGGGIIPFWDVDEGKIICFSIEKKGKDNIEYVGHRFIDREQPIPDNIIEQIFPLDRAIKWNPSYEEIDKALKGQVKKTSQTPTEESTLEEQKKPDIEYGPDTTGTGTFCSSCGKPQFKTPSGVTCENGHGGSDAKEPVKEKKASEPKKEEKKTEPKKESQSSDGTKCNKGFTLGVEIDKHPECRGCEQWDDCFDVMQLLQEGSKPAKEESKAGGRLLRR</sequence>
<reference evidence="2" key="1">
    <citation type="submission" date="2020-03" db="EMBL/GenBank/DDBJ databases">
        <title>The deep terrestrial virosphere.</title>
        <authorList>
            <person name="Holmfeldt K."/>
            <person name="Nilsson E."/>
            <person name="Simone D."/>
            <person name="Lopez-Fernandez M."/>
            <person name="Wu X."/>
            <person name="de Brujin I."/>
            <person name="Lundin D."/>
            <person name="Andersson A."/>
            <person name="Bertilsson S."/>
            <person name="Dopson M."/>
        </authorList>
    </citation>
    <scope>NUCLEOTIDE SEQUENCE</scope>
    <source>
        <strain evidence="2">MM415A02077</strain>
        <strain evidence="3">MM415B02703</strain>
    </source>
</reference>
<dbReference type="EMBL" id="MT142082">
    <property type="protein sequence ID" value="QJA74209.1"/>
    <property type="molecule type" value="Genomic_DNA"/>
</dbReference>
<proteinExistence type="predicted"/>
<evidence type="ECO:0000256" key="1">
    <source>
        <dbReference type="SAM" id="MobiDB-lite"/>
    </source>
</evidence>
<dbReference type="AlphaFoldDB" id="A0A6M3JVS1"/>
<feature type="compositionally biased region" description="Basic and acidic residues" evidence="1">
    <location>
        <begin position="299"/>
        <end position="327"/>
    </location>
</feature>
<gene>
    <name evidence="2" type="ORF">MM415A02077_0001</name>
    <name evidence="3" type="ORF">MM415B02703_0014</name>
</gene>
<feature type="compositionally biased region" description="Basic and acidic residues" evidence="1">
    <location>
        <begin position="1"/>
        <end position="23"/>
    </location>
</feature>
<evidence type="ECO:0000313" key="3">
    <source>
        <dbReference type="EMBL" id="QJA88732.1"/>
    </source>
</evidence>
<organism evidence="2">
    <name type="scientific">viral metagenome</name>
    <dbReference type="NCBI Taxonomy" id="1070528"/>
    <lineage>
        <taxon>unclassified sequences</taxon>
        <taxon>metagenomes</taxon>
        <taxon>organismal metagenomes</taxon>
    </lineage>
</organism>
<feature type="region of interest" description="Disordered" evidence="1">
    <location>
        <begin position="241"/>
        <end position="267"/>
    </location>
</feature>
<protein>
    <recommendedName>
        <fullName evidence="4">Bacteriophage T4 Gp32 single-stranded DNA-binding domain-containing protein</fullName>
    </recommendedName>
</protein>